<evidence type="ECO:0000313" key="2">
    <source>
        <dbReference type="EMBL" id="MEN2785463.1"/>
    </source>
</evidence>
<dbReference type="Proteomes" id="UP001404104">
    <property type="component" value="Unassembled WGS sequence"/>
</dbReference>
<proteinExistence type="predicted"/>
<organism evidence="2 3">
    <name type="scientific">Sphingomonas qilianensis</name>
    <dbReference type="NCBI Taxonomy" id="1736690"/>
    <lineage>
        <taxon>Bacteria</taxon>
        <taxon>Pseudomonadati</taxon>
        <taxon>Pseudomonadota</taxon>
        <taxon>Alphaproteobacteria</taxon>
        <taxon>Sphingomonadales</taxon>
        <taxon>Sphingomonadaceae</taxon>
        <taxon>Sphingomonas</taxon>
    </lineage>
</organism>
<evidence type="ECO:0000256" key="1">
    <source>
        <dbReference type="SAM" id="MobiDB-lite"/>
    </source>
</evidence>
<accession>A0ABU9XNS7</accession>
<protein>
    <submittedName>
        <fullName evidence="2">Phosphatase</fullName>
    </submittedName>
</protein>
<reference evidence="2 3" key="1">
    <citation type="submission" date="2024-05" db="EMBL/GenBank/DDBJ databases">
        <authorList>
            <person name="Liu Q."/>
            <person name="Xin Y.-H."/>
        </authorList>
    </citation>
    <scope>NUCLEOTIDE SEQUENCE [LARGE SCALE GENOMIC DNA]</scope>
    <source>
        <strain evidence="2 3">CGMCC 1.15349</strain>
    </source>
</reference>
<keyword evidence="3" id="KW-1185">Reference proteome</keyword>
<feature type="region of interest" description="Disordered" evidence="1">
    <location>
        <begin position="91"/>
        <end position="112"/>
    </location>
</feature>
<dbReference type="Pfam" id="PF12277">
    <property type="entry name" value="DUF3618"/>
    <property type="match status" value="1"/>
</dbReference>
<dbReference type="EMBL" id="JBDIMF010000001">
    <property type="protein sequence ID" value="MEN2785463.1"/>
    <property type="molecule type" value="Genomic_DNA"/>
</dbReference>
<evidence type="ECO:0000313" key="3">
    <source>
        <dbReference type="Proteomes" id="UP001404104"/>
    </source>
</evidence>
<comment type="caution">
    <text evidence="2">The sequence shown here is derived from an EMBL/GenBank/DDBJ whole genome shotgun (WGS) entry which is preliminary data.</text>
</comment>
<sequence>MTDAIFAAEAQAAAARARLGVTLATLQARIAPKALVQVAAQGLKAKGQAVAQDGAEIARRYPLTVAGAVAAVSLFLARRPIARLFARPPHATSLAPDSLTSKPPRAVKRKLK</sequence>
<gene>
    <name evidence="2" type="ORF">ABC969_03390</name>
</gene>
<name>A0ABU9XNS7_9SPHN</name>
<dbReference type="InterPro" id="IPR022062">
    <property type="entry name" value="DUF3618"/>
</dbReference>
<dbReference type="RefSeq" id="WP_345862958.1">
    <property type="nucleotide sequence ID" value="NZ_JBDIMF010000001.1"/>
</dbReference>